<evidence type="ECO:0000256" key="2">
    <source>
        <dbReference type="ARBA" id="ARBA00022741"/>
    </source>
</evidence>
<keyword evidence="5" id="KW-0411">Iron-sulfur</keyword>
<dbReference type="InterPro" id="IPR027417">
    <property type="entry name" value="P-loop_NTPase"/>
</dbReference>
<evidence type="ECO:0000256" key="1">
    <source>
        <dbReference type="ARBA" id="ARBA00022723"/>
    </source>
</evidence>
<dbReference type="PROSITE" id="PS01215">
    <property type="entry name" value="MRP"/>
    <property type="match status" value="1"/>
</dbReference>
<keyword evidence="1" id="KW-0479">Metal-binding</keyword>
<evidence type="ECO:0000256" key="6">
    <source>
        <dbReference type="SAM" id="MobiDB-lite"/>
    </source>
</evidence>
<dbReference type="Proteomes" id="UP001150062">
    <property type="component" value="Unassembled WGS sequence"/>
</dbReference>
<dbReference type="Gene3D" id="3.40.50.300">
    <property type="entry name" value="P-loop containing nucleotide triphosphate hydrolases"/>
    <property type="match status" value="1"/>
</dbReference>
<dbReference type="CDD" id="cd02037">
    <property type="entry name" value="Mrp_NBP35"/>
    <property type="match status" value="1"/>
</dbReference>
<dbReference type="SUPFAM" id="SSF52540">
    <property type="entry name" value="P-loop containing nucleoside triphosphate hydrolases"/>
    <property type="match status" value="1"/>
</dbReference>
<organism evidence="7 8">
    <name type="scientific">Anaeramoeba flamelloides</name>
    <dbReference type="NCBI Taxonomy" id="1746091"/>
    <lineage>
        <taxon>Eukaryota</taxon>
        <taxon>Metamonada</taxon>
        <taxon>Anaeramoebidae</taxon>
        <taxon>Anaeramoeba</taxon>
    </lineage>
</organism>
<gene>
    <name evidence="7" type="ORF">M0813_09624</name>
</gene>
<evidence type="ECO:0000256" key="4">
    <source>
        <dbReference type="ARBA" id="ARBA00023004"/>
    </source>
</evidence>
<dbReference type="InterPro" id="IPR033756">
    <property type="entry name" value="YlxH/NBP35"/>
</dbReference>
<dbReference type="InterPro" id="IPR000808">
    <property type="entry name" value="Mrp-like_CS"/>
</dbReference>
<evidence type="ECO:0000313" key="8">
    <source>
        <dbReference type="Proteomes" id="UP001150062"/>
    </source>
</evidence>
<accession>A0ABQ8X598</accession>
<dbReference type="Pfam" id="PF10609">
    <property type="entry name" value="ParA"/>
    <property type="match status" value="1"/>
</dbReference>
<dbReference type="HAMAP" id="MF_02040">
    <property type="entry name" value="Mrp_NBP35"/>
    <property type="match status" value="1"/>
</dbReference>
<keyword evidence="3" id="KW-0067">ATP-binding</keyword>
<feature type="region of interest" description="Disordered" evidence="6">
    <location>
        <begin position="347"/>
        <end position="384"/>
    </location>
</feature>
<dbReference type="PANTHER" id="PTHR23264:SF19">
    <property type="entry name" value="CYTOSOLIC FE-S CLUSTER ASSEMBLY FACTOR NUBP2"/>
    <property type="match status" value="1"/>
</dbReference>
<comment type="caution">
    <text evidence="7">The sequence shown here is derived from an EMBL/GenBank/DDBJ whole genome shotgun (WGS) entry which is preliminary data.</text>
</comment>
<sequence length="407" mass="45195">MSSGCGGCENNKNCGGCKNSQNCGGCTKQENEKCFGSEKAGNLDKCKNCPNREKCLNSKKKEECFGSEQAGKLDKCKNCPNRDKCLNSKKKERDPDLDEIQLRLKDVKNIIPILSGKGGVGKSTVTSQLAFYLASKGYQVGVLDLDVTGPSQPKMFNVEVMTVHETFLGWDPVYVNENIGVMSIGFVMQDRDSAVIWRGPRKSGLIKQFLKSVNWGEIDYLLIDTPPGTSDEHLSIIQYIGSLKIDGAILVSTPQEVSLMDVRREIGFCQKSGIDILGIVENMSYFVCPKCNFKSQIFKPTTGGVRSLCKEENLDFLGEIPIDISLRKACDKGVPYLTELINETKEKKGEEKKGEEKKGEEKKGEEKKGEEKKGEEKNEKESLEKHPGIVAFDLFTSKVLEILKNKK</sequence>
<proteinExistence type="inferred from homology"/>
<evidence type="ECO:0000256" key="3">
    <source>
        <dbReference type="ARBA" id="ARBA00022840"/>
    </source>
</evidence>
<protein>
    <submittedName>
        <fullName evidence="7">Cytosolic fe-s cluster assembly factor nubp1</fullName>
    </submittedName>
</protein>
<keyword evidence="2" id="KW-0547">Nucleotide-binding</keyword>
<evidence type="ECO:0000256" key="5">
    <source>
        <dbReference type="ARBA" id="ARBA00023014"/>
    </source>
</evidence>
<dbReference type="PANTHER" id="PTHR23264">
    <property type="entry name" value="NUCLEOTIDE-BINDING PROTEIN NBP35 YEAST -RELATED"/>
    <property type="match status" value="1"/>
</dbReference>
<evidence type="ECO:0000313" key="7">
    <source>
        <dbReference type="EMBL" id="KAJ6227721.1"/>
    </source>
</evidence>
<keyword evidence="8" id="KW-1185">Reference proteome</keyword>
<reference evidence="7" key="1">
    <citation type="submission" date="2022-08" db="EMBL/GenBank/DDBJ databases">
        <title>Novel sulfate-reducing endosymbionts in the free-living metamonad Anaeramoeba.</title>
        <authorList>
            <person name="Jerlstrom-Hultqvist J."/>
            <person name="Cepicka I."/>
            <person name="Gallot-Lavallee L."/>
            <person name="Salas-Leiva D."/>
            <person name="Curtis B.A."/>
            <person name="Zahonova K."/>
            <person name="Pipaliya S."/>
            <person name="Dacks J."/>
            <person name="Roger A.J."/>
        </authorList>
    </citation>
    <scope>NUCLEOTIDE SEQUENCE</scope>
    <source>
        <strain evidence="7">Schooner1</strain>
    </source>
</reference>
<name>A0ABQ8X598_9EUKA</name>
<dbReference type="EMBL" id="JAOAOG010000333">
    <property type="protein sequence ID" value="KAJ6227721.1"/>
    <property type="molecule type" value="Genomic_DNA"/>
</dbReference>
<keyword evidence="4" id="KW-0408">Iron</keyword>
<dbReference type="InterPro" id="IPR019591">
    <property type="entry name" value="Mrp/NBP35_ATP-bd"/>
</dbReference>